<feature type="non-terminal residue" evidence="2">
    <location>
        <position position="91"/>
    </location>
</feature>
<reference evidence="2 3" key="1">
    <citation type="submission" date="2021-02" db="EMBL/GenBank/DDBJ databases">
        <title>Whole genome sequencing of Streptomyces actuosus VRA1.</title>
        <authorList>
            <person name="Sen G."/>
            <person name="Sen A."/>
        </authorList>
    </citation>
    <scope>NUCLEOTIDE SEQUENCE [LARGE SCALE GENOMIC DNA]</scope>
    <source>
        <strain evidence="2 3">VRA1</strain>
    </source>
</reference>
<sequence length="91" mass="9838">MTKTENAIAKALSVKRQKTPGKPRYTERPGFGTQGQGEASGKKGKKPAKAGPAPAGKYISVADFFRQGKLLYALKQSYLELTVDDVKHITS</sequence>
<organism evidence="2 3">
    <name type="scientific">Streptomyces actuosus</name>
    <dbReference type="NCBI Taxonomy" id="1885"/>
    <lineage>
        <taxon>Bacteria</taxon>
        <taxon>Bacillati</taxon>
        <taxon>Actinomycetota</taxon>
        <taxon>Actinomycetes</taxon>
        <taxon>Kitasatosporales</taxon>
        <taxon>Streptomycetaceae</taxon>
        <taxon>Streptomyces</taxon>
    </lineage>
</organism>
<evidence type="ECO:0000313" key="2">
    <source>
        <dbReference type="EMBL" id="MBN0049411.1"/>
    </source>
</evidence>
<comment type="caution">
    <text evidence="2">The sequence shown here is derived from an EMBL/GenBank/DDBJ whole genome shotgun (WGS) entry which is preliminary data.</text>
</comment>
<dbReference type="EMBL" id="JAFFZS010000261">
    <property type="protein sequence ID" value="MBN0049411.1"/>
    <property type="molecule type" value="Genomic_DNA"/>
</dbReference>
<protein>
    <submittedName>
        <fullName evidence="2">Uncharacterized protein</fullName>
    </submittedName>
</protein>
<name>A0ABS2W1X8_STRAS</name>
<feature type="region of interest" description="Disordered" evidence="1">
    <location>
        <begin position="1"/>
        <end position="53"/>
    </location>
</feature>
<dbReference type="Proteomes" id="UP000788262">
    <property type="component" value="Unassembled WGS sequence"/>
</dbReference>
<proteinExistence type="predicted"/>
<dbReference type="RefSeq" id="WP_205387520.1">
    <property type="nucleotide sequence ID" value="NZ_JAFFZS010000261.1"/>
</dbReference>
<evidence type="ECO:0000313" key="3">
    <source>
        <dbReference type="Proteomes" id="UP000788262"/>
    </source>
</evidence>
<accession>A0ABS2W1X8</accession>
<keyword evidence="3" id="KW-1185">Reference proteome</keyword>
<gene>
    <name evidence="2" type="ORF">JS756_36310</name>
</gene>
<evidence type="ECO:0000256" key="1">
    <source>
        <dbReference type="SAM" id="MobiDB-lite"/>
    </source>
</evidence>